<evidence type="ECO:0000256" key="3">
    <source>
        <dbReference type="SAM" id="MobiDB-lite"/>
    </source>
</evidence>
<sequence length="347" mass="37566">MFRRQILPILAYMSVLSSTYSLHMARDAYIKAPPPPPAAAAQLLEELDDMSELLAENSIPAGPPPPILVLPHMKQSSLSSVPSHHQQHQHHHQQQVLLPAPQQSTLERSPHGVGVVINHLTSNELPELSPPVPVRHPVGPLVQPRGLQELFGVQNNYDLRNTRQPAPNPNNGDVNSNNDLNNSDEDQQQQRNPNNNKRSSHSNSNGGGGGAGRGGSSMEATGGGGGGSMDSSNSGSGGSSSDGSGNMPTIPHDMASQLMLRSARGQRQYDVPQIECPPAMDGMERFACPTPDRQGRYRCIDDHVLCDGFIDCPEGEDEDRQACMFYKTTKAHLDVLADALLRWARGR</sequence>
<keyword evidence="6" id="KW-1185">Reference proteome</keyword>
<evidence type="ECO:0000256" key="2">
    <source>
        <dbReference type="PROSITE-ProRule" id="PRU00124"/>
    </source>
</evidence>
<keyword evidence="1" id="KW-1015">Disulfide bond</keyword>
<feature type="compositionally biased region" description="Gly residues" evidence="3">
    <location>
        <begin position="205"/>
        <end position="228"/>
    </location>
</feature>
<reference evidence="5" key="2">
    <citation type="submission" date="2025-05" db="UniProtKB">
        <authorList>
            <consortium name="EnsemblMetazoa"/>
        </authorList>
    </citation>
    <scope>IDENTIFICATION</scope>
    <source>
        <strain evidence="5">Foshan</strain>
    </source>
</reference>
<dbReference type="InterPro" id="IPR002172">
    <property type="entry name" value="LDrepeatLR_classA_rpt"/>
</dbReference>
<dbReference type="PROSITE" id="PS01209">
    <property type="entry name" value="LDLRA_1"/>
    <property type="match status" value="1"/>
</dbReference>
<evidence type="ECO:0000313" key="5">
    <source>
        <dbReference type="EnsemblMetazoa" id="AALFPA23_006934.P9156"/>
    </source>
</evidence>
<reference evidence="6" key="1">
    <citation type="journal article" date="2015" name="Proc. Natl. Acad. Sci. U.S.A.">
        <title>Genome sequence of the Asian Tiger mosquito, Aedes albopictus, reveals insights into its biology, genetics, and evolution.</title>
        <authorList>
            <person name="Chen X.G."/>
            <person name="Jiang X."/>
            <person name="Gu J."/>
            <person name="Xu M."/>
            <person name="Wu Y."/>
            <person name="Deng Y."/>
            <person name="Zhang C."/>
            <person name="Bonizzoni M."/>
            <person name="Dermauw W."/>
            <person name="Vontas J."/>
            <person name="Armbruster P."/>
            <person name="Huang X."/>
            <person name="Yang Y."/>
            <person name="Zhang H."/>
            <person name="He W."/>
            <person name="Peng H."/>
            <person name="Liu Y."/>
            <person name="Wu K."/>
            <person name="Chen J."/>
            <person name="Lirakis M."/>
            <person name="Topalis P."/>
            <person name="Van Leeuwen T."/>
            <person name="Hall A.B."/>
            <person name="Jiang X."/>
            <person name="Thorpe C."/>
            <person name="Mueller R.L."/>
            <person name="Sun C."/>
            <person name="Waterhouse R.M."/>
            <person name="Yan G."/>
            <person name="Tu Z.J."/>
            <person name="Fang X."/>
            <person name="James A.A."/>
        </authorList>
    </citation>
    <scope>NUCLEOTIDE SEQUENCE [LARGE SCALE GENOMIC DNA]</scope>
    <source>
        <strain evidence="6">Foshan</strain>
    </source>
</reference>
<evidence type="ECO:0000256" key="4">
    <source>
        <dbReference type="SAM" id="SignalP"/>
    </source>
</evidence>
<dbReference type="EnsemblMetazoa" id="AALFPA23_006934.R9156">
    <property type="protein sequence ID" value="AALFPA23_006934.P9156"/>
    <property type="gene ID" value="AALFPA23_006934"/>
</dbReference>
<dbReference type="PANTHER" id="PTHR21105:SF0">
    <property type="entry name" value="GH16255P"/>
    <property type="match status" value="1"/>
</dbReference>
<dbReference type="InterPro" id="IPR023415">
    <property type="entry name" value="LDLR_class-A_CS"/>
</dbReference>
<dbReference type="CDD" id="cd00112">
    <property type="entry name" value="LDLa"/>
    <property type="match status" value="1"/>
</dbReference>
<proteinExistence type="predicted"/>
<dbReference type="Proteomes" id="UP000069940">
    <property type="component" value="Unassembled WGS sequence"/>
</dbReference>
<dbReference type="RefSeq" id="XP_062711199.1">
    <property type="nucleotide sequence ID" value="XM_062855215.1"/>
</dbReference>
<feature type="region of interest" description="Disordered" evidence="3">
    <location>
        <begin position="76"/>
        <end position="96"/>
    </location>
</feature>
<dbReference type="GeneID" id="115267702"/>
<feature type="signal peptide" evidence="4">
    <location>
        <begin position="1"/>
        <end position="21"/>
    </location>
</feature>
<keyword evidence="4" id="KW-0732">Signal</keyword>
<evidence type="ECO:0000256" key="1">
    <source>
        <dbReference type="ARBA" id="ARBA00023157"/>
    </source>
</evidence>
<accession>A0ABM1Y959</accession>
<dbReference type="PROSITE" id="PS50068">
    <property type="entry name" value="LDLRA_2"/>
    <property type="match status" value="1"/>
</dbReference>
<dbReference type="PANTHER" id="PTHR21105">
    <property type="entry name" value="GH16255P"/>
    <property type="match status" value="1"/>
</dbReference>
<evidence type="ECO:0000313" key="6">
    <source>
        <dbReference type="Proteomes" id="UP000069940"/>
    </source>
</evidence>
<feature type="region of interest" description="Disordered" evidence="3">
    <location>
        <begin position="159"/>
        <end position="252"/>
    </location>
</feature>
<feature type="chain" id="PRO_5045586657" evidence="4">
    <location>
        <begin position="22"/>
        <end position="347"/>
    </location>
</feature>
<feature type="compositionally biased region" description="Low complexity" evidence="3">
    <location>
        <begin position="169"/>
        <end position="181"/>
    </location>
</feature>
<dbReference type="InterPro" id="IPR036055">
    <property type="entry name" value="LDL_receptor-like_sf"/>
</dbReference>
<dbReference type="SUPFAM" id="SSF57424">
    <property type="entry name" value="LDL receptor-like module"/>
    <property type="match status" value="1"/>
</dbReference>
<dbReference type="Gene3D" id="4.10.400.10">
    <property type="entry name" value="Low-density Lipoprotein Receptor"/>
    <property type="match status" value="1"/>
</dbReference>
<protein>
    <submittedName>
        <fullName evidence="5">Uncharacterized protein</fullName>
    </submittedName>
</protein>
<comment type="caution">
    <text evidence="2">Lacks conserved residue(s) required for the propagation of feature annotation.</text>
</comment>
<name>A0ABM1Y959_AEDAL</name>
<organism evidence="5 6">
    <name type="scientific">Aedes albopictus</name>
    <name type="common">Asian tiger mosquito</name>
    <name type="synonym">Stegomyia albopicta</name>
    <dbReference type="NCBI Taxonomy" id="7160"/>
    <lineage>
        <taxon>Eukaryota</taxon>
        <taxon>Metazoa</taxon>
        <taxon>Ecdysozoa</taxon>
        <taxon>Arthropoda</taxon>
        <taxon>Hexapoda</taxon>
        <taxon>Insecta</taxon>
        <taxon>Pterygota</taxon>
        <taxon>Neoptera</taxon>
        <taxon>Endopterygota</taxon>
        <taxon>Diptera</taxon>
        <taxon>Nematocera</taxon>
        <taxon>Culicoidea</taxon>
        <taxon>Culicidae</taxon>
        <taxon>Culicinae</taxon>
        <taxon>Aedini</taxon>
        <taxon>Aedes</taxon>
        <taxon>Stegomyia</taxon>
    </lineage>
</organism>
<feature type="compositionally biased region" description="Low complexity" evidence="3">
    <location>
        <begin position="189"/>
        <end position="204"/>
    </location>
</feature>